<dbReference type="AlphaFoldDB" id="A0A6J2T7P4"/>
<name>A0A6J2T7P4_DROLE</name>
<gene>
    <name evidence="4" type="primary">LOC115622255</name>
</gene>
<dbReference type="OrthoDB" id="8066575at2759"/>
<feature type="chain" id="PRO_5026825039" evidence="2">
    <location>
        <begin position="24"/>
        <end position="131"/>
    </location>
</feature>
<feature type="region of interest" description="Disordered" evidence="1">
    <location>
        <begin position="94"/>
        <end position="119"/>
    </location>
</feature>
<feature type="signal peptide" evidence="2">
    <location>
        <begin position="1"/>
        <end position="23"/>
    </location>
</feature>
<keyword evidence="2" id="KW-0732">Signal</keyword>
<reference evidence="4" key="1">
    <citation type="submission" date="2025-08" db="UniProtKB">
        <authorList>
            <consortium name="RefSeq"/>
        </authorList>
    </citation>
    <scope>IDENTIFICATION</scope>
    <source>
        <strain evidence="4">11010-0011.00</strain>
        <tissue evidence="4">Whole body</tissue>
    </source>
</reference>
<organism evidence="3 4">
    <name type="scientific">Drosophila lebanonensis</name>
    <name type="common">Fruit fly</name>
    <name type="synonym">Scaptodrosophila lebanonensis</name>
    <dbReference type="NCBI Taxonomy" id="7225"/>
    <lineage>
        <taxon>Eukaryota</taxon>
        <taxon>Metazoa</taxon>
        <taxon>Ecdysozoa</taxon>
        <taxon>Arthropoda</taxon>
        <taxon>Hexapoda</taxon>
        <taxon>Insecta</taxon>
        <taxon>Pterygota</taxon>
        <taxon>Neoptera</taxon>
        <taxon>Endopterygota</taxon>
        <taxon>Diptera</taxon>
        <taxon>Brachycera</taxon>
        <taxon>Muscomorpha</taxon>
        <taxon>Ephydroidea</taxon>
        <taxon>Drosophilidae</taxon>
        <taxon>Scaptodrosophila</taxon>
    </lineage>
</organism>
<evidence type="ECO:0000256" key="2">
    <source>
        <dbReference type="SAM" id="SignalP"/>
    </source>
</evidence>
<accession>A0A6J2T7P4</accession>
<keyword evidence="3" id="KW-1185">Reference proteome</keyword>
<dbReference type="Proteomes" id="UP000504634">
    <property type="component" value="Unplaced"/>
</dbReference>
<sequence>MQLLSSILSLVVLLLVARPSSQTFGTTSNSAAARVCVLRNCNLNSTVNVCGRNSWSSCRRFSNLCQMRYYQCVTSTTYTSVALTQCSGLSVGSSGTCRSSSSSSSLSSSSLLSGLSSSSSSNVVPIIIRRG</sequence>
<evidence type="ECO:0000256" key="1">
    <source>
        <dbReference type="SAM" id="MobiDB-lite"/>
    </source>
</evidence>
<dbReference type="GeneID" id="115622255"/>
<proteinExistence type="predicted"/>
<dbReference type="RefSeq" id="XP_030372014.1">
    <property type="nucleotide sequence ID" value="XM_030516154.1"/>
</dbReference>
<protein>
    <submittedName>
        <fullName evidence="4">Uncharacterized protein LOC115622255</fullName>
    </submittedName>
</protein>
<evidence type="ECO:0000313" key="4">
    <source>
        <dbReference type="RefSeq" id="XP_030372014.1"/>
    </source>
</evidence>
<evidence type="ECO:0000313" key="3">
    <source>
        <dbReference type="Proteomes" id="UP000504634"/>
    </source>
</evidence>